<organism evidence="1 2">
    <name type="scientific">Trichothecium roseum</name>
    <dbReference type="NCBI Taxonomy" id="47278"/>
    <lineage>
        <taxon>Eukaryota</taxon>
        <taxon>Fungi</taxon>
        <taxon>Dikarya</taxon>
        <taxon>Ascomycota</taxon>
        <taxon>Pezizomycotina</taxon>
        <taxon>Sordariomycetes</taxon>
        <taxon>Hypocreomycetidae</taxon>
        <taxon>Hypocreales</taxon>
        <taxon>Hypocreales incertae sedis</taxon>
        <taxon>Trichothecium</taxon>
    </lineage>
</organism>
<comment type="caution">
    <text evidence="1">The sequence shown here is derived from an EMBL/GenBank/DDBJ whole genome shotgun (WGS) entry which is preliminary data.</text>
</comment>
<sequence>MLLTDGGRALLLASLAAAAVIRPDNTNDLRASYDYIVVGGGASGLTVANRLSEDSSVNVLAIEAGSLDDGSATVMAPGSIATTSFRKFNWNYRTVPQTFIDGKDRDYPLGKVVGGGTILNGIAWTRAAAAGYDAWADLGNEGWGWDDLLPYFKKAKIYRPQNYPGRTNYGKNTLNVNPDLEFREFAKRPVTQRNKIKLTHALLPCKDGTGGPVQVGYPEFFYSQSEYFLDGAKALGIPRVGDLNTGNTTGAAIIPSSMTLKKQSRASARSSCLDPVVVRENLHVAVEQRVTRILLDGTPQPKATGVEFSRDAGSPKRTVKASREVILAAGAIFSPVLLQVSGIGPRAVLDSIGVKTRVNLPGVGNNLQDHPMVAPAYKCPYTCPMVNAVAFPPFSLVTADYADLLDSARSRAMSLPTDDESLRRGYGAQRRAILDLLELDSVGAFELWSSSAGDVTVSLMQPLSRGNVTAPSADVFDAPRIDPRFCSHPFDCEILELGVGFIARLAGTEAMRPLAPAPLPGFAPGEDVRGAVNGQAADLIKQDASDFDRVFGNVLDIWGE</sequence>
<accession>A0ACC0UZV6</accession>
<protein>
    <submittedName>
        <fullName evidence="1">Uncharacterized protein</fullName>
    </submittedName>
</protein>
<dbReference type="Proteomes" id="UP001163324">
    <property type="component" value="Chromosome 5"/>
</dbReference>
<dbReference type="EMBL" id="CM047944">
    <property type="protein sequence ID" value="KAI9899684.1"/>
    <property type="molecule type" value="Genomic_DNA"/>
</dbReference>
<gene>
    <name evidence="1" type="ORF">N3K66_006145</name>
</gene>
<evidence type="ECO:0000313" key="2">
    <source>
        <dbReference type="Proteomes" id="UP001163324"/>
    </source>
</evidence>
<evidence type="ECO:0000313" key="1">
    <source>
        <dbReference type="EMBL" id="KAI9899684.1"/>
    </source>
</evidence>
<keyword evidence="2" id="KW-1185">Reference proteome</keyword>
<reference evidence="1" key="1">
    <citation type="submission" date="2022-10" db="EMBL/GenBank/DDBJ databases">
        <title>Complete Genome of Trichothecium roseum strain YXFP-22015, a Plant Pathogen Isolated from Citrus.</title>
        <authorList>
            <person name="Wang Y."/>
            <person name="Zhu L."/>
        </authorList>
    </citation>
    <scope>NUCLEOTIDE SEQUENCE</scope>
    <source>
        <strain evidence="1">YXFP-22015</strain>
    </source>
</reference>
<proteinExistence type="predicted"/>
<name>A0ACC0UZV6_9HYPO</name>